<keyword evidence="1" id="KW-0805">Transcription regulation</keyword>
<dbReference type="Pfam" id="PF01047">
    <property type="entry name" value="MarR"/>
    <property type="match status" value="1"/>
</dbReference>
<dbReference type="AlphaFoldDB" id="A0A7X3ILY3"/>
<reference evidence="5 6" key="1">
    <citation type="submission" date="2019-12" db="EMBL/GenBank/DDBJ databases">
        <title>Paenibacillus sp. nov., an endophytic bacterium isolated from the stem of Dendrobium.</title>
        <authorList>
            <person name="Zhao R."/>
        </authorList>
    </citation>
    <scope>NUCLEOTIDE SEQUENCE [LARGE SCALE GENOMIC DNA]</scope>
    <source>
        <strain evidence="5 6">HJL G12</strain>
    </source>
</reference>
<dbReference type="PRINTS" id="PR00598">
    <property type="entry name" value="HTHMARR"/>
</dbReference>
<dbReference type="SUPFAM" id="SSF46785">
    <property type="entry name" value="Winged helix' DNA-binding domain"/>
    <property type="match status" value="1"/>
</dbReference>
<dbReference type="PANTHER" id="PTHR42756:SF1">
    <property type="entry name" value="TRANSCRIPTIONAL REPRESSOR OF EMRAB OPERON"/>
    <property type="match status" value="1"/>
</dbReference>
<proteinExistence type="predicted"/>
<dbReference type="InterPro" id="IPR000835">
    <property type="entry name" value="HTH_MarR-typ"/>
</dbReference>
<dbReference type="EMBL" id="WUBI01000004">
    <property type="protein sequence ID" value="MWV46398.1"/>
    <property type="molecule type" value="Genomic_DNA"/>
</dbReference>
<evidence type="ECO:0000313" key="5">
    <source>
        <dbReference type="EMBL" id="MWV46398.1"/>
    </source>
</evidence>
<evidence type="ECO:0000313" key="6">
    <source>
        <dbReference type="Proteomes" id="UP000460318"/>
    </source>
</evidence>
<dbReference type="PROSITE" id="PS50995">
    <property type="entry name" value="HTH_MARR_2"/>
    <property type="match status" value="1"/>
</dbReference>
<accession>A0A7X3ILY3</accession>
<dbReference type="PANTHER" id="PTHR42756">
    <property type="entry name" value="TRANSCRIPTIONAL REGULATOR, MARR"/>
    <property type="match status" value="1"/>
</dbReference>
<comment type="caution">
    <text evidence="5">The sequence shown here is derived from an EMBL/GenBank/DDBJ whole genome shotgun (WGS) entry which is preliminary data.</text>
</comment>
<evidence type="ECO:0000256" key="1">
    <source>
        <dbReference type="ARBA" id="ARBA00023015"/>
    </source>
</evidence>
<name>A0A7X3ILY3_9BACL</name>
<dbReference type="Gene3D" id="1.10.10.10">
    <property type="entry name" value="Winged helix-like DNA-binding domain superfamily/Winged helix DNA-binding domain"/>
    <property type="match status" value="1"/>
</dbReference>
<dbReference type="RefSeq" id="WP_160499988.1">
    <property type="nucleotide sequence ID" value="NZ_WUBI01000004.1"/>
</dbReference>
<feature type="domain" description="HTH marR-type" evidence="4">
    <location>
        <begin position="5"/>
        <end position="138"/>
    </location>
</feature>
<dbReference type="GO" id="GO:0003700">
    <property type="term" value="F:DNA-binding transcription factor activity"/>
    <property type="evidence" value="ECO:0007669"/>
    <property type="project" value="InterPro"/>
</dbReference>
<organism evidence="5 6">
    <name type="scientific">Paenibacillus dendrobii</name>
    <dbReference type="NCBI Taxonomy" id="2691084"/>
    <lineage>
        <taxon>Bacteria</taxon>
        <taxon>Bacillati</taxon>
        <taxon>Bacillota</taxon>
        <taxon>Bacilli</taxon>
        <taxon>Bacillales</taxon>
        <taxon>Paenibacillaceae</taxon>
        <taxon>Paenibacillus</taxon>
    </lineage>
</organism>
<dbReference type="Proteomes" id="UP000460318">
    <property type="component" value="Unassembled WGS sequence"/>
</dbReference>
<keyword evidence="2" id="KW-0238">DNA-binding</keyword>
<evidence type="ECO:0000256" key="2">
    <source>
        <dbReference type="ARBA" id="ARBA00023125"/>
    </source>
</evidence>
<dbReference type="InterPro" id="IPR036390">
    <property type="entry name" value="WH_DNA-bd_sf"/>
</dbReference>
<keyword evidence="6" id="KW-1185">Reference proteome</keyword>
<sequence length="149" mass="17489">MEDKEHLYGHLISKTSRTLLRYLTMHFKEDDITPEQWTVLKRLGEQDGITQKELSLIADKDQATLTKILDILERKQLVRRDKNKDDRRSFLIFITDEGRQLRERLFTHVNQLFADEIVAGIPEKDLSIFLATLMKIQHNAESAKETDHS</sequence>
<keyword evidence="3" id="KW-0804">Transcription</keyword>
<evidence type="ECO:0000256" key="3">
    <source>
        <dbReference type="ARBA" id="ARBA00023163"/>
    </source>
</evidence>
<evidence type="ECO:0000259" key="4">
    <source>
        <dbReference type="PROSITE" id="PS50995"/>
    </source>
</evidence>
<dbReference type="GO" id="GO:0003677">
    <property type="term" value="F:DNA binding"/>
    <property type="evidence" value="ECO:0007669"/>
    <property type="project" value="UniProtKB-KW"/>
</dbReference>
<protein>
    <submittedName>
        <fullName evidence="5">MarR family transcriptional regulator</fullName>
    </submittedName>
</protein>
<dbReference type="SMART" id="SM00347">
    <property type="entry name" value="HTH_MARR"/>
    <property type="match status" value="1"/>
</dbReference>
<dbReference type="InterPro" id="IPR036388">
    <property type="entry name" value="WH-like_DNA-bd_sf"/>
</dbReference>
<gene>
    <name evidence="5" type="ORF">GRF59_22600</name>
</gene>